<dbReference type="InterPro" id="IPR001680">
    <property type="entry name" value="WD40_rpt"/>
</dbReference>
<comment type="caution">
    <text evidence="5">The sequence shown here is derived from an EMBL/GenBank/DDBJ whole genome shotgun (WGS) entry which is preliminary data.</text>
</comment>
<dbReference type="OrthoDB" id="727118at2759"/>
<keyword evidence="1 3" id="KW-0853">WD repeat</keyword>
<evidence type="ECO:0000313" key="5">
    <source>
        <dbReference type="EMBL" id="KAG6406870.1"/>
    </source>
</evidence>
<proteinExistence type="predicted"/>
<protein>
    <recommendedName>
        <fullName evidence="4">F-box domain-containing protein</fullName>
    </recommendedName>
</protein>
<dbReference type="PANTHER" id="PTHR22847">
    <property type="entry name" value="WD40 REPEAT PROTEIN"/>
    <property type="match status" value="1"/>
</dbReference>
<feature type="repeat" description="WD" evidence="3">
    <location>
        <begin position="246"/>
        <end position="288"/>
    </location>
</feature>
<dbReference type="AlphaFoldDB" id="A0A8X8X4X6"/>
<dbReference type="SUPFAM" id="SSF50978">
    <property type="entry name" value="WD40 repeat-like"/>
    <property type="match status" value="1"/>
</dbReference>
<dbReference type="Pfam" id="PF00400">
    <property type="entry name" value="WD40"/>
    <property type="match status" value="3"/>
</dbReference>
<dbReference type="SUPFAM" id="SSF81383">
    <property type="entry name" value="F-box domain"/>
    <property type="match status" value="1"/>
</dbReference>
<dbReference type="InterPro" id="IPR001810">
    <property type="entry name" value="F-box_dom"/>
</dbReference>
<evidence type="ECO:0000256" key="3">
    <source>
        <dbReference type="PROSITE-ProRule" id="PRU00221"/>
    </source>
</evidence>
<dbReference type="Gene3D" id="2.130.10.10">
    <property type="entry name" value="YVTN repeat-like/Quinoprotein amine dehydrogenase"/>
    <property type="match status" value="2"/>
</dbReference>
<dbReference type="Proteomes" id="UP000298416">
    <property type="component" value="Unassembled WGS sequence"/>
</dbReference>
<feature type="repeat" description="WD" evidence="3">
    <location>
        <begin position="194"/>
        <end position="233"/>
    </location>
</feature>
<dbReference type="PRINTS" id="PR00320">
    <property type="entry name" value="GPROTEINBRPT"/>
</dbReference>
<evidence type="ECO:0000256" key="1">
    <source>
        <dbReference type="ARBA" id="ARBA00022574"/>
    </source>
</evidence>
<dbReference type="Gene3D" id="1.20.1280.50">
    <property type="match status" value="1"/>
</dbReference>
<gene>
    <name evidence="5" type="ORF">SASPL_134482</name>
</gene>
<sequence>MSSSSTAITDLNLDCLGHCAKYLSLRDVSNISMSCKYLNRAAYSDSIWQSLFRQEWPHVVPEESSNREAYLRRHTTLNQFRYVDPLLLDSYFVGKPSHSHHILFYKNDIIFSKGPSLYSLRTDDLVHEATSTAPQGFSFQLCGNHNARLTSIRLYSRTEANICQNESERDDNILLTSSSDHTIRLWSKGGNRCFKGHTGPVLTLSDKLLGGSVGNIFASGGEDGTVRLWSINSSGNRGQQALKATLYGHEKAVPFMSVAGHKASLLVSISKYGKVRVWDTTTASSSSRTSCCVGTTCVPAAPVGIRCHESLLYVAAGPSVTAVDLRTMCKAFTVSQQVKIHSFELLPSKSLLCVGSTSRGNLWDIRRVTDSGIVAPTTELNGHAGPIKHIHMDSYKIVTGGPDDECVNVWDVDTGRQTNSLLCSAPDREAVNGCSALAVDGCRIVTAGTVSPELTAVLIRDFRNATNYLSEPAVASSAVSKFWDPQSSDSLERVDWEE</sequence>
<dbReference type="InterPro" id="IPR015943">
    <property type="entry name" value="WD40/YVTN_repeat-like_dom_sf"/>
</dbReference>
<reference evidence="5" key="1">
    <citation type="submission" date="2018-01" db="EMBL/GenBank/DDBJ databases">
        <authorList>
            <person name="Mao J.F."/>
        </authorList>
    </citation>
    <scope>NUCLEOTIDE SEQUENCE</scope>
    <source>
        <strain evidence="5">Huo1</strain>
        <tissue evidence="5">Leaf</tissue>
    </source>
</reference>
<feature type="repeat" description="WD" evidence="3">
    <location>
        <begin position="380"/>
        <end position="420"/>
    </location>
</feature>
<dbReference type="InterPro" id="IPR036047">
    <property type="entry name" value="F-box-like_dom_sf"/>
</dbReference>
<feature type="repeat" description="WD" evidence="3">
    <location>
        <begin position="170"/>
        <end position="187"/>
    </location>
</feature>
<dbReference type="PROSITE" id="PS50082">
    <property type="entry name" value="WD_REPEATS_2"/>
    <property type="match status" value="4"/>
</dbReference>
<dbReference type="PANTHER" id="PTHR22847:SF746">
    <property type="entry name" value="OS01G0185400 PROTEIN"/>
    <property type="match status" value="1"/>
</dbReference>
<name>A0A8X8X4X6_SALSN</name>
<dbReference type="SMART" id="SM00320">
    <property type="entry name" value="WD40"/>
    <property type="match status" value="5"/>
</dbReference>
<dbReference type="InterPro" id="IPR020472">
    <property type="entry name" value="WD40_PAC1"/>
</dbReference>
<dbReference type="InterPro" id="IPR036322">
    <property type="entry name" value="WD40_repeat_dom_sf"/>
</dbReference>
<accession>A0A8X8X4X6</accession>
<evidence type="ECO:0000259" key="4">
    <source>
        <dbReference type="Pfam" id="PF00646"/>
    </source>
</evidence>
<evidence type="ECO:0000313" key="6">
    <source>
        <dbReference type="Proteomes" id="UP000298416"/>
    </source>
</evidence>
<dbReference type="InterPro" id="IPR019775">
    <property type="entry name" value="WD40_repeat_CS"/>
</dbReference>
<keyword evidence="6" id="KW-1185">Reference proteome</keyword>
<dbReference type="PROSITE" id="PS00678">
    <property type="entry name" value="WD_REPEATS_1"/>
    <property type="match status" value="1"/>
</dbReference>
<evidence type="ECO:0000256" key="2">
    <source>
        <dbReference type="ARBA" id="ARBA00022737"/>
    </source>
</evidence>
<feature type="domain" description="F-box" evidence="4">
    <location>
        <begin position="8"/>
        <end position="49"/>
    </location>
</feature>
<reference evidence="5" key="2">
    <citation type="submission" date="2020-08" db="EMBL/GenBank/DDBJ databases">
        <title>Plant Genome Project.</title>
        <authorList>
            <person name="Zhang R.-G."/>
        </authorList>
    </citation>
    <scope>NUCLEOTIDE SEQUENCE</scope>
    <source>
        <strain evidence="5">Huo1</strain>
        <tissue evidence="5">Leaf</tissue>
    </source>
</reference>
<keyword evidence="2" id="KW-0677">Repeat</keyword>
<dbReference type="EMBL" id="PNBA02000012">
    <property type="protein sequence ID" value="KAG6406870.1"/>
    <property type="molecule type" value="Genomic_DNA"/>
</dbReference>
<organism evidence="5">
    <name type="scientific">Salvia splendens</name>
    <name type="common">Scarlet sage</name>
    <dbReference type="NCBI Taxonomy" id="180675"/>
    <lineage>
        <taxon>Eukaryota</taxon>
        <taxon>Viridiplantae</taxon>
        <taxon>Streptophyta</taxon>
        <taxon>Embryophyta</taxon>
        <taxon>Tracheophyta</taxon>
        <taxon>Spermatophyta</taxon>
        <taxon>Magnoliopsida</taxon>
        <taxon>eudicotyledons</taxon>
        <taxon>Gunneridae</taxon>
        <taxon>Pentapetalae</taxon>
        <taxon>asterids</taxon>
        <taxon>lamiids</taxon>
        <taxon>Lamiales</taxon>
        <taxon>Lamiaceae</taxon>
        <taxon>Nepetoideae</taxon>
        <taxon>Mentheae</taxon>
        <taxon>Salviinae</taxon>
        <taxon>Salvia</taxon>
        <taxon>Salvia subgen. Calosphace</taxon>
        <taxon>core Calosphace</taxon>
    </lineage>
</organism>
<dbReference type="Pfam" id="PF00646">
    <property type="entry name" value="F-box"/>
    <property type="match status" value="1"/>
</dbReference>